<dbReference type="AlphaFoldDB" id="A0A067MN35"/>
<dbReference type="HOGENOM" id="CLU_1916737_0_0_1"/>
<evidence type="ECO:0000256" key="1">
    <source>
        <dbReference type="SAM" id="MobiDB-lite"/>
    </source>
</evidence>
<protein>
    <submittedName>
        <fullName evidence="2">Uncharacterized protein</fullName>
    </submittedName>
</protein>
<name>A0A067MN35_BOTB1</name>
<dbReference type="Proteomes" id="UP000027195">
    <property type="component" value="Unassembled WGS sequence"/>
</dbReference>
<evidence type="ECO:0000313" key="3">
    <source>
        <dbReference type="Proteomes" id="UP000027195"/>
    </source>
</evidence>
<keyword evidence="3" id="KW-1185">Reference proteome</keyword>
<organism evidence="2 3">
    <name type="scientific">Botryobasidium botryosum (strain FD-172 SS1)</name>
    <dbReference type="NCBI Taxonomy" id="930990"/>
    <lineage>
        <taxon>Eukaryota</taxon>
        <taxon>Fungi</taxon>
        <taxon>Dikarya</taxon>
        <taxon>Basidiomycota</taxon>
        <taxon>Agaricomycotina</taxon>
        <taxon>Agaricomycetes</taxon>
        <taxon>Cantharellales</taxon>
        <taxon>Botryobasidiaceae</taxon>
        <taxon>Botryobasidium</taxon>
    </lineage>
</organism>
<dbReference type="EMBL" id="KL198029">
    <property type="protein sequence ID" value="KDQ16135.1"/>
    <property type="molecule type" value="Genomic_DNA"/>
</dbReference>
<gene>
    <name evidence="2" type="ORF">BOTBODRAFT_269048</name>
</gene>
<proteinExistence type="predicted"/>
<reference evidence="3" key="1">
    <citation type="journal article" date="2014" name="Proc. Natl. Acad. Sci. U.S.A.">
        <title>Extensive sampling of basidiomycete genomes demonstrates inadequacy of the white-rot/brown-rot paradigm for wood decay fungi.</title>
        <authorList>
            <person name="Riley R."/>
            <person name="Salamov A.A."/>
            <person name="Brown D.W."/>
            <person name="Nagy L.G."/>
            <person name="Floudas D."/>
            <person name="Held B.W."/>
            <person name="Levasseur A."/>
            <person name="Lombard V."/>
            <person name="Morin E."/>
            <person name="Otillar R."/>
            <person name="Lindquist E.A."/>
            <person name="Sun H."/>
            <person name="LaButti K.M."/>
            <person name="Schmutz J."/>
            <person name="Jabbour D."/>
            <person name="Luo H."/>
            <person name="Baker S.E."/>
            <person name="Pisabarro A.G."/>
            <person name="Walton J.D."/>
            <person name="Blanchette R.A."/>
            <person name="Henrissat B."/>
            <person name="Martin F."/>
            <person name="Cullen D."/>
            <person name="Hibbett D.S."/>
            <person name="Grigoriev I.V."/>
        </authorList>
    </citation>
    <scope>NUCLEOTIDE SEQUENCE [LARGE SCALE GENOMIC DNA]</scope>
    <source>
        <strain evidence="3">FD-172 SS1</strain>
    </source>
</reference>
<feature type="region of interest" description="Disordered" evidence="1">
    <location>
        <begin position="75"/>
        <end position="96"/>
    </location>
</feature>
<accession>A0A067MN35</accession>
<dbReference type="InParanoid" id="A0A067MN35"/>
<evidence type="ECO:0000313" key="2">
    <source>
        <dbReference type="EMBL" id="KDQ16135.1"/>
    </source>
</evidence>
<sequence>MPLAAECCAQYWKVKSTPFSWSRPSLGQFFCLGHILLGNKAESDSLGAYHVCSRRHVGGIHADLVHRTIPHSVSSHLPSPLSPPTSAHARQAPEARTTEMKVPWNSIYLSHFGKIRTGISLWDASTETHAGI</sequence>